<dbReference type="PANTHER" id="PTHR48449">
    <property type="entry name" value="DUF1985 DOMAIN-CONTAINING PROTEIN"/>
    <property type="match status" value="1"/>
</dbReference>
<evidence type="ECO:0000259" key="5">
    <source>
        <dbReference type="PROSITE" id="PS50600"/>
    </source>
</evidence>
<keyword evidence="7" id="KW-1185">Reference proteome</keyword>
<dbReference type="OrthoDB" id="1045479at2759"/>
<dbReference type="PANTHER" id="PTHR48449:SF1">
    <property type="entry name" value="DUF1985 DOMAIN-CONTAINING PROTEIN"/>
    <property type="match status" value="1"/>
</dbReference>
<evidence type="ECO:0000256" key="1">
    <source>
        <dbReference type="ARBA" id="ARBA00005234"/>
    </source>
</evidence>
<feature type="domain" description="Ubiquitin-like protease family profile" evidence="5">
    <location>
        <begin position="738"/>
        <end position="933"/>
    </location>
</feature>
<dbReference type="InterPro" id="IPR015410">
    <property type="entry name" value="DUF1985"/>
</dbReference>
<name>A0A8X7Q267_BRACI</name>
<keyword evidence="2" id="KW-0645">Protease</keyword>
<dbReference type="Proteomes" id="UP000886595">
    <property type="component" value="Unassembled WGS sequence"/>
</dbReference>
<dbReference type="PROSITE" id="PS50600">
    <property type="entry name" value="ULP_PROTEASE"/>
    <property type="match status" value="1"/>
</dbReference>
<gene>
    <name evidence="6" type="ORF">Bca52824_068406</name>
</gene>
<evidence type="ECO:0000313" key="7">
    <source>
        <dbReference type="Proteomes" id="UP000886595"/>
    </source>
</evidence>
<proteinExistence type="inferred from homology"/>
<organism evidence="6 7">
    <name type="scientific">Brassica carinata</name>
    <name type="common">Ethiopian mustard</name>
    <name type="synonym">Abyssinian cabbage</name>
    <dbReference type="NCBI Taxonomy" id="52824"/>
    <lineage>
        <taxon>Eukaryota</taxon>
        <taxon>Viridiplantae</taxon>
        <taxon>Streptophyta</taxon>
        <taxon>Embryophyta</taxon>
        <taxon>Tracheophyta</taxon>
        <taxon>Spermatophyta</taxon>
        <taxon>Magnoliopsida</taxon>
        <taxon>eudicotyledons</taxon>
        <taxon>Gunneridae</taxon>
        <taxon>Pentapetalae</taxon>
        <taxon>rosids</taxon>
        <taxon>malvids</taxon>
        <taxon>Brassicales</taxon>
        <taxon>Brassicaceae</taxon>
        <taxon>Brassiceae</taxon>
        <taxon>Brassica</taxon>
    </lineage>
</organism>
<evidence type="ECO:0000256" key="3">
    <source>
        <dbReference type="ARBA" id="ARBA00022801"/>
    </source>
</evidence>
<dbReference type="GO" id="GO:0008234">
    <property type="term" value="F:cysteine-type peptidase activity"/>
    <property type="evidence" value="ECO:0007669"/>
    <property type="project" value="InterPro"/>
</dbReference>
<reference evidence="6 7" key="1">
    <citation type="submission" date="2020-02" db="EMBL/GenBank/DDBJ databases">
        <authorList>
            <person name="Ma Q."/>
            <person name="Huang Y."/>
            <person name="Song X."/>
            <person name="Pei D."/>
        </authorList>
    </citation>
    <scope>NUCLEOTIDE SEQUENCE [LARGE SCALE GENOMIC DNA]</scope>
    <source>
        <strain evidence="6">Sxm20200214</strain>
        <tissue evidence="6">Leaf</tissue>
    </source>
</reference>
<dbReference type="EMBL" id="JAAMPC010000014">
    <property type="protein sequence ID" value="KAG2261327.1"/>
    <property type="molecule type" value="Genomic_DNA"/>
</dbReference>
<feature type="region of interest" description="Disordered" evidence="4">
    <location>
        <begin position="406"/>
        <end position="432"/>
    </location>
</feature>
<dbReference type="Gene3D" id="3.40.395.10">
    <property type="entry name" value="Adenoviral Proteinase, Chain A"/>
    <property type="match status" value="1"/>
</dbReference>
<dbReference type="GO" id="GO:0006508">
    <property type="term" value="P:proteolysis"/>
    <property type="evidence" value="ECO:0007669"/>
    <property type="project" value="UniProtKB-KW"/>
</dbReference>
<dbReference type="SUPFAM" id="SSF54001">
    <property type="entry name" value="Cysteine proteinases"/>
    <property type="match status" value="1"/>
</dbReference>
<evidence type="ECO:0000256" key="4">
    <source>
        <dbReference type="SAM" id="MobiDB-lite"/>
    </source>
</evidence>
<keyword evidence="3" id="KW-0378">Hydrolase</keyword>
<dbReference type="AlphaFoldDB" id="A0A8X7Q267"/>
<evidence type="ECO:0000313" key="6">
    <source>
        <dbReference type="EMBL" id="KAG2261327.1"/>
    </source>
</evidence>
<dbReference type="InterPro" id="IPR003653">
    <property type="entry name" value="Peptidase_C48_C"/>
</dbReference>
<comment type="caution">
    <text evidence="6">The sequence shown here is derived from an EMBL/GenBank/DDBJ whole genome shotgun (WGS) entry which is preliminary data.</text>
</comment>
<accession>A0A8X7Q267</accession>
<dbReference type="Pfam" id="PF02902">
    <property type="entry name" value="Peptidase_C48"/>
    <property type="match status" value="1"/>
</dbReference>
<sequence>MFAPNFSKKKLHDVALKGRAISDQESPSSITHSDNISSVTAAVDTSSSSRHPLSFLQTLNPNFNCMASSRKYPHRLYEVGKTPIQSRSMNHNCHLSNIQNVREELGEDVWSELRESPIGVIVKLKEVNYTWSAKVVHHFLANQLAIDSSHELWSLIDCMPLRFSLYEFEAITGLNCDPFDKHDVWDVDHRDFWLEMKVPTSDGPTLQELQAIFPICRNWSREKRVMVGLLCLLSIGIFGISSNSRIPLHCAKRVMDTAAFQRYPWGRVGFSSLVESIKVVTYEGKKTYTLHGCVHALLIWIYESVHGLGELYGNRIEGVDVPLLSWGGSRARINFSDFCAQEKRKYQEIRVRHMILKPVEDIYPKWDDDKICTDLDNMVKDILNGQLNEKFWDAMPSTKCEKRKYGVAASVVPNPSPSTKRRKGKEPADGGEASDMIAAHNVAILGLVESIKILTAKIEDIDVSVADKVSKALEATIDAKVEARVGVYDSDLRKIIAKLKEDINYLKNKADGNISPDVAKSMAYEDDGACSNDLKKINSEDGLPIDCVVKKEKKAKKMIEEEDLANKEVKKTEKKAGTPLRRVKQEKGFEIPELSDLANKEVNLTEKKDGIPLRRVKQEKAFEIPELNDESISSESWENHLQWEKSVNCRAVLEALASTLEEPTRRRKPQLTKTQVWPYLGNSTVKRIITGEKDSKEPYDPLAKVEAGKLQKVLDFIKSDLDAKVPGTGDDSAGFFLKLMIPRDAWPIENYGWLHDSHIAAAMLMFHRRSRQEQSPYSSSRIAFLSRWFVNSWVNDYKNWDQNMKELSEMYSKAFNGEHPADFVTGKKWISEVDDLFLCHHVNGNHWVAIRIDLRKEAIHVYDSICTLLSDKQMKEECRPFMRMIPHLLNKMLPAKTRTKREKQFSYIRHKKIPQNENPGDCGVYSLMYIECLALGRNFDGLNDQIITPLRLKLAADIYEEVTERAE</sequence>
<evidence type="ECO:0000256" key="2">
    <source>
        <dbReference type="ARBA" id="ARBA00022670"/>
    </source>
</evidence>
<comment type="similarity">
    <text evidence="1">Belongs to the peptidase C48 family.</text>
</comment>
<dbReference type="InterPro" id="IPR038765">
    <property type="entry name" value="Papain-like_cys_pep_sf"/>
</dbReference>
<protein>
    <recommendedName>
        <fullName evidence="5">Ubiquitin-like protease family profile domain-containing protein</fullName>
    </recommendedName>
</protein>
<dbReference type="Pfam" id="PF09331">
    <property type="entry name" value="DUF1985"/>
    <property type="match status" value="1"/>
</dbReference>